<dbReference type="Pfam" id="PF01041">
    <property type="entry name" value="DegT_DnrJ_EryC1"/>
    <property type="match status" value="1"/>
</dbReference>
<dbReference type="InterPro" id="IPR015422">
    <property type="entry name" value="PyrdxlP-dep_Trfase_small"/>
</dbReference>
<dbReference type="PANTHER" id="PTHR30244:SF34">
    <property type="entry name" value="DTDP-4-AMINO-4,6-DIDEOXYGALACTOSE TRANSAMINASE"/>
    <property type="match status" value="1"/>
</dbReference>
<dbReference type="InterPro" id="IPR015421">
    <property type="entry name" value="PyrdxlP-dep_Trfase_major"/>
</dbReference>
<reference evidence="3 4" key="1">
    <citation type="submission" date="2023-11" db="EMBL/GenBank/DDBJ databases">
        <title>Coraliomargarita sp. nov., isolated from marine algae.</title>
        <authorList>
            <person name="Lee J.K."/>
            <person name="Baek J.H."/>
            <person name="Kim J.M."/>
            <person name="Choi D.G."/>
            <person name="Jeon C.O."/>
        </authorList>
    </citation>
    <scope>NUCLEOTIDE SEQUENCE [LARGE SCALE GENOMIC DNA]</scope>
    <source>
        <strain evidence="3 4">J2-16</strain>
    </source>
</reference>
<dbReference type="PANTHER" id="PTHR30244">
    <property type="entry name" value="TRANSAMINASE"/>
    <property type="match status" value="1"/>
</dbReference>
<name>A0ABZ0RII0_9BACT</name>
<accession>A0ABZ0RII0</accession>
<dbReference type="RefSeq" id="WP_319832878.1">
    <property type="nucleotide sequence ID" value="NZ_CP138858.1"/>
</dbReference>
<keyword evidence="2" id="KW-0663">Pyridoxal phosphate</keyword>
<proteinExistence type="inferred from homology"/>
<keyword evidence="3" id="KW-0032">Aminotransferase</keyword>
<dbReference type="Gene3D" id="3.90.1150.10">
    <property type="entry name" value="Aspartate Aminotransferase, domain 1"/>
    <property type="match status" value="1"/>
</dbReference>
<evidence type="ECO:0000313" key="4">
    <source>
        <dbReference type="Proteomes" id="UP001324993"/>
    </source>
</evidence>
<keyword evidence="4" id="KW-1185">Reference proteome</keyword>
<dbReference type="InterPro" id="IPR015424">
    <property type="entry name" value="PyrdxlP-dep_Trfase"/>
</dbReference>
<dbReference type="InterPro" id="IPR000653">
    <property type="entry name" value="DegT/StrS_aminotransferase"/>
</dbReference>
<dbReference type="GO" id="GO:0008483">
    <property type="term" value="F:transaminase activity"/>
    <property type="evidence" value="ECO:0007669"/>
    <property type="project" value="UniProtKB-KW"/>
</dbReference>
<dbReference type="CDD" id="cd00616">
    <property type="entry name" value="AHBA_syn"/>
    <property type="match status" value="1"/>
</dbReference>
<sequence>MPSIYLSPPDISARDHASVDAVLTSNWVAPVGPALDAFEAAVATRAQRKYAVALNSGTAALHLALQILGINSGDAVVCPTLTFAASANPICYLGAEPIFIDSERRTWNMDPELLEEALKTHDNIKAVIVVHLYGQCAEMDHILELCARYEVPVIEDAAEALGASYRGRPAGSMGTFSFFSFNGNKIITTSGGGMLLANERDQIERARYLATQAREPVAHYEHKAIGYNYRMSNLLAGLGNSQLTDLDRRITTRKAHFDAYQRALGNIPGIDFMPIAETNAANYWLTCLTVDPVISGSSRDSILAALAQADIEARPLWKPLHLQPIFQNAKCFGGALATQLFDRGLCLPSGSNMSDDQRQLVIDTIRYEWL</sequence>
<gene>
    <name evidence="3" type="ORF">SH580_21590</name>
</gene>
<dbReference type="Gene3D" id="3.40.640.10">
    <property type="entry name" value="Type I PLP-dependent aspartate aminotransferase-like (Major domain)"/>
    <property type="match status" value="1"/>
</dbReference>
<evidence type="ECO:0000256" key="1">
    <source>
        <dbReference type="ARBA" id="ARBA00037999"/>
    </source>
</evidence>
<dbReference type="PIRSF" id="PIRSF000390">
    <property type="entry name" value="PLP_StrS"/>
    <property type="match status" value="1"/>
</dbReference>
<comment type="similarity">
    <text evidence="1 2">Belongs to the DegT/DnrJ/EryC1 family.</text>
</comment>
<protein>
    <submittedName>
        <fullName evidence="3">Aminotransferase class I/II-fold pyridoxal phosphate-dependent enzyme</fullName>
    </submittedName>
</protein>
<organism evidence="3 4">
    <name type="scientific">Coraliomargarita algicola</name>
    <dbReference type="NCBI Taxonomy" id="3092156"/>
    <lineage>
        <taxon>Bacteria</taxon>
        <taxon>Pseudomonadati</taxon>
        <taxon>Verrucomicrobiota</taxon>
        <taxon>Opitutia</taxon>
        <taxon>Puniceicoccales</taxon>
        <taxon>Coraliomargaritaceae</taxon>
        <taxon>Coraliomargarita</taxon>
    </lineage>
</organism>
<dbReference type="EMBL" id="CP138858">
    <property type="protein sequence ID" value="WPJ96011.1"/>
    <property type="molecule type" value="Genomic_DNA"/>
</dbReference>
<dbReference type="SUPFAM" id="SSF53383">
    <property type="entry name" value="PLP-dependent transferases"/>
    <property type="match status" value="1"/>
</dbReference>
<dbReference type="Proteomes" id="UP001324993">
    <property type="component" value="Chromosome"/>
</dbReference>
<evidence type="ECO:0000256" key="2">
    <source>
        <dbReference type="RuleBase" id="RU004508"/>
    </source>
</evidence>
<evidence type="ECO:0000313" key="3">
    <source>
        <dbReference type="EMBL" id="WPJ96011.1"/>
    </source>
</evidence>
<keyword evidence="3" id="KW-0808">Transferase</keyword>